<dbReference type="InterPro" id="IPR023374">
    <property type="entry name" value="AttH-like_dom_sf"/>
</dbReference>
<keyword evidence="6" id="KW-1185">Reference proteome</keyword>
<dbReference type="GO" id="GO:0004659">
    <property type="term" value="F:prenyltransferase activity"/>
    <property type="evidence" value="ECO:0007669"/>
    <property type="project" value="InterPro"/>
</dbReference>
<dbReference type="Pfam" id="PF07143">
    <property type="entry name" value="CrtC"/>
    <property type="match status" value="1"/>
</dbReference>
<dbReference type="SFLD" id="SFLDS00005">
    <property type="entry name" value="Isoprenoid_Synthase_Type_I"/>
    <property type="match status" value="1"/>
</dbReference>
<dbReference type="GO" id="GO:0046872">
    <property type="term" value="F:metal ion binding"/>
    <property type="evidence" value="ECO:0007669"/>
    <property type="project" value="UniProtKB-KW"/>
</dbReference>
<dbReference type="PANTHER" id="PTHR12001">
    <property type="entry name" value="GERANYLGERANYL PYROPHOSPHATE SYNTHASE"/>
    <property type="match status" value="1"/>
</dbReference>
<dbReference type="InterPro" id="IPR033749">
    <property type="entry name" value="Polyprenyl_synt_CS"/>
</dbReference>
<dbReference type="GO" id="GO:0043386">
    <property type="term" value="P:mycotoxin biosynthetic process"/>
    <property type="evidence" value="ECO:0007669"/>
    <property type="project" value="UniProtKB-ARBA"/>
</dbReference>
<keyword evidence="1" id="KW-0808">Transferase</keyword>
<evidence type="ECO:0000259" key="4">
    <source>
        <dbReference type="Pfam" id="PF07143"/>
    </source>
</evidence>
<dbReference type="SUPFAM" id="SSF48576">
    <property type="entry name" value="Terpenoid synthases"/>
    <property type="match status" value="1"/>
</dbReference>
<organism evidence="5 6">
    <name type="scientific">Fusarium proliferatum (strain ET1)</name>
    <name type="common">Orchid endophyte fungus</name>
    <dbReference type="NCBI Taxonomy" id="1227346"/>
    <lineage>
        <taxon>Eukaryota</taxon>
        <taxon>Fungi</taxon>
        <taxon>Dikarya</taxon>
        <taxon>Ascomycota</taxon>
        <taxon>Pezizomycotina</taxon>
        <taxon>Sordariomycetes</taxon>
        <taxon>Hypocreomycetidae</taxon>
        <taxon>Hypocreales</taxon>
        <taxon>Nectriaceae</taxon>
        <taxon>Fusarium</taxon>
        <taxon>Fusarium fujikuroi species complex</taxon>
    </lineage>
</organism>
<dbReference type="Gene3D" id="2.40.370.10">
    <property type="entry name" value="AttH-like domain"/>
    <property type="match status" value="2"/>
</dbReference>
<dbReference type="InterPro" id="IPR008949">
    <property type="entry name" value="Isoprenoid_synthase_dom_sf"/>
</dbReference>
<feature type="domain" description="AttH" evidence="4">
    <location>
        <begin position="213"/>
        <end position="281"/>
    </location>
</feature>
<dbReference type="SUPFAM" id="SSF159245">
    <property type="entry name" value="AttH-like"/>
    <property type="match status" value="1"/>
</dbReference>
<protein>
    <recommendedName>
        <fullName evidence="4">AttH domain-containing protein</fullName>
    </recommendedName>
</protein>
<dbReference type="GeneID" id="42059562"/>
<dbReference type="EMBL" id="FJOF01000008">
    <property type="protein sequence ID" value="CZR44952.1"/>
    <property type="molecule type" value="Genomic_DNA"/>
</dbReference>
<dbReference type="PROSITE" id="PS00723">
    <property type="entry name" value="POLYPRENYL_SYNTHASE_1"/>
    <property type="match status" value="1"/>
</dbReference>
<dbReference type="AlphaFoldDB" id="A0A1L7VXV3"/>
<dbReference type="InterPro" id="IPR010791">
    <property type="entry name" value="AttH_dom"/>
</dbReference>
<accession>A0A1L7VXV3</accession>
<dbReference type="Gene3D" id="1.10.600.10">
    <property type="entry name" value="Farnesyl Diphosphate Synthase"/>
    <property type="match status" value="1"/>
</dbReference>
<dbReference type="GO" id="GO:0046165">
    <property type="term" value="P:alcohol biosynthetic process"/>
    <property type="evidence" value="ECO:0007669"/>
    <property type="project" value="UniProtKB-ARBA"/>
</dbReference>
<evidence type="ECO:0000256" key="1">
    <source>
        <dbReference type="ARBA" id="ARBA00022679"/>
    </source>
</evidence>
<dbReference type="Pfam" id="PF17186">
    <property type="entry name" value="Lipocalin_9"/>
    <property type="match status" value="1"/>
</dbReference>
<dbReference type="Proteomes" id="UP000183971">
    <property type="component" value="Unassembled WGS sequence"/>
</dbReference>
<dbReference type="Pfam" id="PF00348">
    <property type="entry name" value="polyprenyl_synt"/>
    <property type="match status" value="1"/>
</dbReference>
<dbReference type="PANTHER" id="PTHR12001:SF44">
    <property type="entry name" value="GERANYLGERANYL PYROPHOSPHATE SYNTHASE"/>
    <property type="match status" value="1"/>
</dbReference>
<evidence type="ECO:0000256" key="2">
    <source>
        <dbReference type="ARBA" id="ARBA00022723"/>
    </source>
</evidence>
<dbReference type="InterPro" id="IPR000092">
    <property type="entry name" value="Polyprenyl_synt"/>
</dbReference>
<gene>
    <name evidence="5" type="ORF">FPRO_14704</name>
</gene>
<dbReference type="RefSeq" id="XP_031085486.1">
    <property type="nucleotide sequence ID" value="XM_031219760.1"/>
</dbReference>
<proteinExistence type="predicted"/>
<comment type="caution">
    <text evidence="5">The sequence shown here is derived from an EMBL/GenBank/DDBJ whole genome shotgun (WGS) entry which is preliminary data.</text>
</comment>
<keyword evidence="3" id="KW-0460">Magnesium</keyword>
<dbReference type="GO" id="GO:0008299">
    <property type="term" value="P:isoprenoid biosynthetic process"/>
    <property type="evidence" value="ECO:0007669"/>
    <property type="project" value="InterPro"/>
</dbReference>
<evidence type="ECO:0000313" key="6">
    <source>
        <dbReference type="Proteomes" id="UP000183971"/>
    </source>
</evidence>
<evidence type="ECO:0000256" key="3">
    <source>
        <dbReference type="ARBA" id="ARBA00022842"/>
    </source>
</evidence>
<dbReference type="VEuPathDB" id="FungiDB:FPRO_14704"/>
<keyword evidence="2" id="KW-0479">Metal-binding</keyword>
<reference evidence="6" key="1">
    <citation type="journal article" date="2016" name="Genome Biol. Evol.">
        <title>Comparative 'omics' of the Fusarium fujikuroi species complex highlights differences in genetic potential and metabolite synthesis.</title>
        <authorList>
            <person name="Niehaus E.-M."/>
            <person name="Muensterkoetter M."/>
            <person name="Proctor R.H."/>
            <person name="Brown D.W."/>
            <person name="Sharon A."/>
            <person name="Idan Y."/>
            <person name="Oren-Young L."/>
            <person name="Sieber C.M."/>
            <person name="Novak O."/>
            <person name="Pencik A."/>
            <person name="Tarkowska D."/>
            <person name="Hromadova K."/>
            <person name="Freeman S."/>
            <person name="Maymon M."/>
            <person name="Elazar M."/>
            <person name="Youssef S.A."/>
            <person name="El-Shabrawy E.S.M."/>
            <person name="Shalaby A.B.A."/>
            <person name="Houterman P."/>
            <person name="Brock N.L."/>
            <person name="Burkhardt I."/>
            <person name="Tsavkelova E.A."/>
            <person name="Dickschat J.S."/>
            <person name="Galuszka P."/>
            <person name="Gueldener U."/>
            <person name="Tudzynski B."/>
        </authorList>
    </citation>
    <scope>NUCLEOTIDE SEQUENCE [LARGE SCALE GENOMIC DNA]</scope>
    <source>
        <strain evidence="6">ET1</strain>
    </source>
</reference>
<sequence>MSNAATTVSSGHDSLPFVPQKHKAETKVTPIHSVTILPDSDTFGRDVTDCPDRYMDPRITDKPQLGAKTEWYYIQTHLHGAMSTNKSGDPIHTVIVCLFRQAADIELDSKTREHNWAVVYATLDWKTRKYNTYSKVPSNLPKHLLKSLQGKHTGLSKAIQSMLDAGPNCKDVPLFIPDDLLSSPVQVHQHDKGVGPALHLEWDNGAILFGENGSYHLKVPEIELEIQVHATKPVMLHGHDGETLNDKTGAMFYYSWPRTLGAGVYKGEAVTGTAWVDHEYSLAGEETKEQPAALGYGWNWISLVSIVKDMEVCITQVLDGKEVLEQYVLYYDEFGQRHQLTEFTLISSEPWESGHTFQNFDTCWKLGIPSLNVNLEIVSVTQNQEFQTWLRMPSFYEGAVRFSGTWQGAPINGFGAMELVKGTDMSKSMEQILENATSVVRQELEAWIPSSIRPGHFKHITRVHFDPYEEEKIQQNIVDGFYMLNDRGGKNWRPMLFGAAVGIVGGNANDWRSFLVLPELIHTASLIIDDIEDDSDTRRGGPCVHKVIGAPTAINAGCAMYFWGETIIRDNEALSDSQRRDIYAMYFEMMRVGHAGQGLDIAGMSMDNLPSIQDAERMLARVINLHRCKSGIPASFCGFVGAIVGGGTPKQIEALGAYVQNLGIAFQIRDDVLDVLGKVKGKSAADDLYNHKITYPVAKMFTLDHPDREKWFGYWQGHNVPALVDALKSSGTLDKCNEDIEYWVRKEWDLIDALTPNSFSKALLSLFAEFLISHHY</sequence>
<dbReference type="PROSITE" id="PS00444">
    <property type="entry name" value="POLYPRENYL_SYNTHASE_2"/>
    <property type="match status" value="1"/>
</dbReference>
<name>A0A1L7VXV3_FUSPR</name>
<evidence type="ECO:0000313" key="5">
    <source>
        <dbReference type="EMBL" id="CZR44952.1"/>
    </source>
</evidence>